<evidence type="ECO:0000256" key="2">
    <source>
        <dbReference type="ARBA" id="ARBA00022980"/>
    </source>
</evidence>
<dbReference type="InterPro" id="IPR026569">
    <property type="entry name" value="Ribosomal_bL28"/>
</dbReference>
<evidence type="ECO:0000313" key="5">
    <source>
        <dbReference type="EMBL" id="KIK02884.1"/>
    </source>
</evidence>
<dbReference type="InterPro" id="IPR034704">
    <property type="entry name" value="Ribosomal_bL28/bL31-like_sf"/>
</dbReference>
<dbReference type="FunFam" id="2.30.170.40:FF:000003">
    <property type="entry name" value="54S ribosomal protein L24"/>
    <property type="match status" value="1"/>
</dbReference>
<dbReference type="PANTHER" id="PTHR13528">
    <property type="entry name" value="39S RIBOSOMAL PROTEIN L28, MITOCHONDRIAL"/>
    <property type="match status" value="1"/>
</dbReference>
<dbReference type="InterPro" id="IPR037147">
    <property type="entry name" value="Ribosomal_bL28_sf"/>
</dbReference>
<accession>A0A0C9XN04</accession>
<keyword evidence="2" id="KW-0689">Ribosomal protein</keyword>
<dbReference type="PANTHER" id="PTHR13528:SF2">
    <property type="entry name" value="LARGE RIBOSOMAL SUBUNIT PROTEIN BL28M"/>
    <property type="match status" value="1"/>
</dbReference>
<gene>
    <name evidence="5" type="ORF">K443DRAFT_131661</name>
</gene>
<dbReference type="HOGENOM" id="CLU_064548_1_0_1"/>
<reference evidence="6" key="2">
    <citation type="submission" date="2015-01" db="EMBL/GenBank/DDBJ databases">
        <title>Evolutionary Origins and Diversification of the Mycorrhizal Mutualists.</title>
        <authorList>
            <consortium name="DOE Joint Genome Institute"/>
            <consortium name="Mycorrhizal Genomics Consortium"/>
            <person name="Kohler A."/>
            <person name="Kuo A."/>
            <person name="Nagy L.G."/>
            <person name="Floudas D."/>
            <person name="Copeland A."/>
            <person name="Barry K.W."/>
            <person name="Cichocki N."/>
            <person name="Veneault-Fourrey C."/>
            <person name="LaButti K."/>
            <person name="Lindquist E.A."/>
            <person name="Lipzen A."/>
            <person name="Lundell T."/>
            <person name="Morin E."/>
            <person name="Murat C."/>
            <person name="Riley R."/>
            <person name="Ohm R."/>
            <person name="Sun H."/>
            <person name="Tunlid A."/>
            <person name="Henrissat B."/>
            <person name="Grigoriev I.V."/>
            <person name="Hibbett D.S."/>
            <person name="Martin F."/>
        </authorList>
    </citation>
    <scope>NUCLEOTIDE SEQUENCE [LARGE SCALE GENOMIC DNA]</scope>
    <source>
        <strain evidence="6">LaAM-08-1</strain>
    </source>
</reference>
<dbReference type="GO" id="GO:0003735">
    <property type="term" value="F:structural constituent of ribosome"/>
    <property type="evidence" value="ECO:0007669"/>
    <property type="project" value="InterPro"/>
</dbReference>
<evidence type="ECO:0000256" key="4">
    <source>
        <dbReference type="ARBA" id="ARBA00035269"/>
    </source>
</evidence>
<keyword evidence="3" id="KW-0687">Ribonucleoprotein</keyword>
<keyword evidence="6" id="KW-1185">Reference proteome</keyword>
<sequence length="192" mass="22138">MFPTSLLQQVQQVLSQPFKRSQFGLFQGKNKQYGNNVPFSKHKSRRTWLPNVQQKRIPSATLGMPIRVKLTTRALKTIKKHGGLDKYVEKTPAELLGYEGMRLRLMLRDARKEAKDAKAARRKPPPEDSLLARRLELFNQKRMLGARRITDRVRHTLESARMAREEATKALRLTSLASPEQTMQYLGTKRGQ</sequence>
<dbReference type="EMBL" id="KN838586">
    <property type="protein sequence ID" value="KIK02884.1"/>
    <property type="molecule type" value="Genomic_DNA"/>
</dbReference>
<proteinExistence type="inferred from homology"/>
<organism evidence="5 6">
    <name type="scientific">Laccaria amethystina LaAM-08-1</name>
    <dbReference type="NCBI Taxonomy" id="1095629"/>
    <lineage>
        <taxon>Eukaryota</taxon>
        <taxon>Fungi</taxon>
        <taxon>Dikarya</taxon>
        <taxon>Basidiomycota</taxon>
        <taxon>Agaricomycotina</taxon>
        <taxon>Agaricomycetes</taxon>
        <taxon>Agaricomycetidae</taxon>
        <taxon>Agaricales</taxon>
        <taxon>Agaricineae</taxon>
        <taxon>Hydnangiaceae</taxon>
        <taxon>Laccaria</taxon>
    </lineage>
</organism>
<dbReference type="STRING" id="1095629.A0A0C9XN04"/>
<dbReference type="SUPFAM" id="SSF143800">
    <property type="entry name" value="L28p-like"/>
    <property type="match status" value="1"/>
</dbReference>
<protein>
    <recommendedName>
        <fullName evidence="4">Large ribosomal subunit protein bL28m</fullName>
    </recommendedName>
</protein>
<evidence type="ECO:0000313" key="6">
    <source>
        <dbReference type="Proteomes" id="UP000054477"/>
    </source>
</evidence>
<dbReference type="Proteomes" id="UP000054477">
    <property type="component" value="Unassembled WGS sequence"/>
</dbReference>
<evidence type="ECO:0000256" key="1">
    <source>
        <dbReference type="ARBA" id="ARBA00008760"/>
    </source>
</evidence>
<dbReference type="OrthoDB" id="361870at2759"/>
<dbReference type="GO" id="GO:0005762">
    <property type="term" value="C:mitochondrial large ribosomal subunit"/>
    <property type="evidence" value="ECO:0007669"/>
    <property type="project" value="TreeGrafter"/>
</dbReference>
<name>A0A0C9XN04_9AGAR</name>
<dbReference type="Pfam" id="PF00830">
    <property type="entry name" value="Ribosomal_L28"/>
    <property type="match status" value="1"/>
</dbReference>
<dbReference type="AlphaFoldDB" id="A0A0C9XN04"/>
<dbReference type="Gene3D" id="2.30.170.40">
    <property type="entry name" value="Ribosomal protein L28/L24"/>
    <property type="match status" value="1"/>
</dbReference>
<dbReference type="HAMAP" id="MF_00373">
    <property type="entry name" value="Ribosomal_bL28"/>
    <property type="match status" value="1"/>
</dbReference>
<comment type="similarity">
    <text evidence="1">Belongs to the bacterial ribosomal protein bL28 family.</text>
</comment>
<reference evidence="5 6" key="1">
    <citation type="submission" date="2014-04" db="EMBL/GenBank/DDBJ databases">
        <authorList>
            <consortium name="DOE Joint Genome Institute"/>
            <person name="Kuo A."/>
            <person name="Kohler A."/>
            <person name="Nagy L.G."/>
            <person name="Floudas D."/>
            <person name="Copeland A."/>
            <person name="Barry K.W."/>
            <person name="Cichocki N."/>
            <person name="Veneault-Fourrey C."/>
            <person name="LaButti K."/>
            <person name="Lindquist E.A."/>
            <person name="Lipzen A."/>
            <person name="Lundell T."/>
            <person name="Morin E."/>
            <person name="Murat C."/>
            <person name="Sun H."/>
            <person name="Tunlid A."/>
            <person name="Henrissat B."/>
            <person name="Grigoriev I.V."/>
            <person name="Hibbett D.S."/>
            <person name="Martin F."/>
            <person name="Nordberg H.P."/>
            <person name="Cantor M.N."/>
            <person name="Hua S.X."/>
        </authorList>
    </citation>
    <scope>NUCLEOTIDE SEQUENCE [LARGE SCALE GENOMIC DNA]</scope>
    <source>
        <strain evidence="5 6">LaAM-08-1</strain>
    </source>
</reference>
<evidence type="ECO:0000256" key="3">
    <source>
        <dbReference type="ARBA" id="ARBA00023274"/>
    </source>
</evidence>